<comment type="caution">
    <text evidence="1">The sequence shown here is derived from an EMBL/GenBank/DDBJ whole genome shotgun (WGS) entry which is preliminary data.</text>
</comment>
<name>A0ABX0J4I2_9BACL</name>
<reference evidence="1" key="1">
    <citation type="submission" date="2020-03" db="EMBL/GenBank/DDBJ databases">
        <title>Draft sequencing of Paenibacilllus sp. S3N08.</title>
        <authorList>
            <person name="Kim D.-U."/>
        </authorList>
    </citation>
    <scope>NUCLEOTIDE SEQUENCE</scope>
    <source>
        <strain evidence="1">S3N08</strain>
    </source>
</reference>
<accession>A0ABX0J4I2</accession>
<protein>
    <recommendedName>
        <fullName evidence="3">Hydrolase</fullName>
    </recommendedName>
</protein>
<organism evidence="1 2">
    <name type="scientific">Paenibacillus agricola</name>
    <dbReference type="NCBI Taxonomy" id="2716264"/>
    <lineage>
        <taxon>Bacteria</taxon>
        <taxon>Bacillati</taxon>
        <taxon>Bacillota</taxon>
        <taxon>Bacilli</taxon>
        <taxon>Bacillales</taxon>
        <taxon>Paenibacillaceae</taxon>
        <taxon>Paenibacillus</taxon>
    </lineage>
</organism>
<keyword evidence="2" id="KW-1185">Reference proteome</keyword>
<evidence type="ECO:0008006" key="3">
    <source>
        <dbReference type="Google" id="ProtNLM"/>
    </source>
</evidence>
<gene>
    <name evidence="1" type="ORF">G9U52_15270</name>
</gene>
<proteinExistence type="predicted"/>
<sequence>MDKKTYYVAVGSSEILEPEDMTGNFEFEIIASEEEVDQLQELFEENEDAHDDTYIRSHLPFPLHDNNRGNSTADYYMTQIYSKLHQLGTHETKAHIESMNILP</sequence>
<dbReference type="RefSeq" id="WP_166151011.1">
    <property type="nucleotide sequence ID" value="NZ_JAAOIW010000005.1"/>
</dbReference>
<dbReference type="EMBL" id="JAAOIW010000005">
    <property type="protein sequence ID" value="NHN31199.1"/>
    <property type="molecule type" value="Genomic_DNA"/>
</dbReference>
<evidence type="ECO:0000313" key="2">
    <source>
        <dbReference type="Proteomes" id="UP001165962"/>
    </source>
</evidence>
<dbReference type="Proteomes" id="UP001165962">
    <property type="component" value="Unassembled WGS sequence"/>
</dbReference>
<evidence type="ECO:0000313" key="1">
    <source>
        <dbReference type="EMBL" id="NHN31199.1"/>
    </source>
</evidence>